<reference evidence="2" key="1">
    <citation type="submission" date="2011-07" db="EMBL/GenBank/DDBJ databases">
        <title>The complete genome of Cyclobacterium marinum DSM 745.</title>
        <authorList>
            <person name="Lucas S."/>
            <person name="Han J."/>
            <person name="Lapidus A."/>
            <person name="Bruce D."/>
            <person name="Goodwin L."/>
            <person name="Pitluck S."/>
            <person name="Peters L."/>
            <person name="Kyrpides N."/>
            <person name="Mavromatis K."/>
            <person name="Ivanova N."/>
            <person name="Ovchinnikova G."/>
            <person name="Chertkov O."/>
            <person name="Detter J.C."/>
            <person name="Tapia R."/>
            <person name="Han C."/>
            <person name="Land M."/>
            <person name="Hauser L."/>
            <person name="Markowitz V."/>
            <person name="Cheng J.-F."/>
            <person name="Hugenholtz P."/>
            <person name="Woyke T."/>
            <person name="Wu D."/>
            <person name="Tindall B."/>
            <person name="Schuetze A."/>
            <person name="Brambilla E."/>
            <person name="Klenk H.-P."/>
            <person name="Eisen J.A."/>
        </authorList>
    </citation>
    <scope>NUCLEOTIDE SEQUENCE [LARGE SCALE GENOMIC DNA]</scope>
    <source>
        <strain evidence="2">ATCC 25205 / DSM 745 / LMG 13164 / NCIMB 1802</strain>
    </source>
</reference>
<dbReference type="KEGG" id="cmr:Cycma_4521"/>
<dbReference type="HOGENOM" id="CLU_151876_0_0_10"/>
<dbReference type="Pfam" id="PF20365">
    <property type="entry name" value="DUF6660"/>
    <property type="match status" value="1"/>
</dbReference>
<name>G0J0E3_CYCMS</name>
<sequence>MALTGVVCADTLPYDNTKDTITAFSSNDGNHNHSQESGWDGCSPFCVCHCCHVHVVSSPGVVITHPLKLPIFWTACFQDFRSTETIGFLKPPQ</sequence>
<proteinExistence type="predicted"/>
<dbReference type="AlphaFoldDB" id="G0J0E3"/>
<evidence type="ECO:0000313" key="1">
    <source>
        <dbReference type="EMBL" id="AEL28216.1"/>
    </source>
</evidence>
<gene>
    <name evidence="1" type="ordered locus">Cycma_4521</name>
</gene>
<dbReference type="Proteomes" id="UP000001635">
    <property type="component" value="Chromosome"/>
</dbReference>
<evidence type="ECO:0000313" key="2">
    <source>
        <dbReference type="Proteomes" id="UP000001635"/>
    </source>
</evidence>
<dbReference type="InterPro" id="IPR046601">
    <property type="entry name" value="DUF6660"/>
</dbReference>
<keyword evidence="2" id="KW-1185">Reference proteome</keyword>
<protein>
    <submittedName>
        <fullName evidence="1">Uncharacterized protein</fullName>
    </submittedName>
</protein>
<organism evidence="1 2">
    <name type="scientific">Cyclobacterium marinum (strain ATCC 25205 / DSM 745 / LMG 13164 / NCIMB 1802)</name>
    <name type="common">Flectobacillus marinus</name>
    <dbReference type="NCBI Taxonomy" id="880070"/>
    <lineage>
        <taxon>Bacteria</taxon>
        <taxon>Pseudomonadati</taxon>
        <taxon>Bacteroidota</taxon>
        <taxon>Cytophagia</taxon>
        <taxon>Cytophagales</taxon>
        <taxon>Cyclobacteriaceae</taxon>
        <taxon>Cyclobacterium</taxon>
    </lineage>
</organism>
<accession>G0J0E3</accession>
<dbReference type="EMBL" id="CP002955">
    <property type="protein sequence ID" value="AEL28216.1"/>
    <property type="molecule type" value="Genomic_DNA"/>
</dbReference>